<dbReference type="SMART" id="SM00977">
    <property type="entry name" value="TilS_C"/>
    <property type="match status" value="1"/>
</dbReference>
<dbReference type="InterPro" id="IPR012796">
    <property type="entry name" value="Lysidine-tRNA-synth_C"/>
</dbReference>
<dbReference type="Gene3D" id="3.40.50.620">
    <property type="entry name" value="HUPs"/>
    <property type="match status" value="1"/>
</dbReference>
<dbReference type="PANTHER" id="PTHR43033:SF1">
    <property type="entry name" value="TRNA(ILE)-LYSIDINE SYNTHASE-RELATED"/>
    <property type="match status" value="1"/>
</dbReference>
<sequence length="442" mass="47807">MNLTQHLNADPAAPRWLVALSGGMDSIVLLHSLASLVSQSSGLPPVSAIHVNHQLHPEADAWQAHCDRVCASLGVPLQHSVVSVDGAGEGIEAAARRARYAVFEDSLGDGDVLFMAHHQDDQVETLLLRLLRGAGLSGLGGMPERRPLGAGQLYRPFLGLPRSVLANYAAEQKLDWVDDPSNADSQFDRNYLRAQVIPAVAQRWPGYRQTISRAAANLADAQALLTQLAPSPLTLRSRTGDPGLAARDLPADDPVRAVHNLRAWLQDQGVMAPEHRMLTEFLRQLHTGSAAPEAISGTWGLRGYRGDVFLVSGSSPSERAVTLAPGEQVAFGNGHLSLEPVTGDGYRLAPEQRVEVHVRTGGERCQLAGREHRTVLKKYLQQEAIPPWHRDAVPLVYLGGVLIDIGGFALCEHPARGCDEGDAAVGLWRLRWRAVEGADFVE</sequence>
<comment type="subcellular location">
    <subcellularLocation>
        <location evidence="1 8">Cytoplasm</location>
    </subcellularLocation>
</comment>
<feature type="binding site" evidence="8">
    <location>
        <begin position="21"/>
        <end position="26"/>
    </location>
    <ligand>
        <name>ATP</name>
        <dbReference type="ChEBI" id="CHEBI:30616"/>
    </ligand>
</feature>
<feature type="domain" description="Lysidine-tRNA(Ile) synthetase C-terminal" evidence="9">
    <location>
        <begin position="356"/>
        <end position="432"/>
    </location>
</feature>
<dbReference type="NCBIfam" id="TIGR02432">
    <property type="entry name" value="lysidine_TilS_N"/>
    <property type="match status" value="1"/>
</dbReference>
<dbReference type="SUPFAM" id="SSF56037">
    <property type="entry name" value="PheT/TilS domain"/>
    <property type="match status" value="1"/>
</dbReference>
<evidence type="ECO:0000256" key="2">
    <source>
        <dbReference type="ARBA" id="ARBA00022490"/>
    </source>
</evidence>
<proteinExistence type="inferred from homology"/>
<dbReference type="Gene3D" id="1.20.59.20">
    <property type="match status" value="1"/>
</dbReference>
<dbReference type="SUPFAM" id="SSF82829">
    <property type="entry name" value="MesJ substrate recognition domain-like"/>
    <property type="match status" value="1"/>
</dbReference>
<dbReference type="InterPro" id="IPR011063">
    <property type="entry name" value="TilS/TtcA_N"/>
</dbReference>
<dbReference type="GO" id="GO:0005737">
    <property type="term" value="C:cytoplasm"/>
    <property type="evidence" value="ECO:0007669"/>
    <property type="project" value="UniProtKB-SubCell"/>
</dbReference>
<evidence type="ECO:0000256" key="7">
    <source>
        <dbReference type="ARBA" id="ARBA00048539"/>
    </source>
</evidence>
<dbReference type="GO" id="GO:0006400">
    <property type="term" value="P:tRNA modification"/>
    <property type="evidence" value="ECO:0007669"/>
    <property type="project" value="UniProtKB-UniRule"/>
</dbReference>
<comment type="catalytic activity">
    <reaction evidence="7 8">
        <text>cytidine(34) in tRNA(Ile2) + L-lysine + ATP = lysidine(34) in tRNA(Ile2) + AMP + diphosphate + H(+)</text>
        <dbReference type="Rhea" id="RHEA:43744"/>
        <dbReference type="Rhea" id="RHEA-COMP:10625"/>
        <dbReference type="Rhea" id="RHEA-COMP:10670"/>
        <dbReference type="ChEBI" id="CHEBI:15378"/>
        <dbReference type="ChEBI" id="CHEBI:30616"/>
        <dbReference type="ChEBI" id="CHEBI:32551"/>
        <dbReference type="ChEBI" id="CHEBI:33019"/>
        <dbReference type="ChEBI" id="CHEBI:82748"/>
        <dbReference type="ChEBI" id="CHEBI:83665"/>
        <dbReference type="ChEBI" id="CHEBI:456215"/>
        <dbReference type="EC" id="6.3.4.19"/>
    </reaction>
</comment>
<comment type="caution">
    <text evidence="10">The sequence shown here is derived from an EMBL/GenBank/DDBJ whole genome shotgun (WGS) entry which is preliminary data.</text>
</comment>
<reference evidence="10" key="1">
    <citation type="journal article" date="2014" name="Int. J. Syst. Evol. Microbiol.">
        <title>Complete genome sequence of Corynebacterium casei LMG S-19264T (=DSM 44701T), isolated from a smear-ripened cheese.</title>
        <authorList>
            <consortium name="US DOE Joint Genome Institute (JGI-PGF)"/>
            <person name="Walter F."/>
            <person name="Albersmeier A."/>
            <person name="Kalinowski J."/>
            <person name="Ruckert C."/>
        </authorList>
    </citation>
    <scope>NUCLEOTIDE SEQUENCE</scope>
    <source>
        <strain evidence="10">KCTC 23430</strain>
    </source>
</reference>
<dbReference type="InterPro" id="IPR012795">
    <property type="entry name" value="tRNA_Ile_lys_synt_N"/>
</dbReference>
<dbReference type="NCBIfam" id="TIGR02433">
    <property type="entry name" value="lysidine_TilS_C"/>
    <property type="match status" value="1"/>
</dbReference>
<dbReference type="CDD" id="cd01992">
    <property type="entry name" value="TilS_N"/>
    <property type="match status" value="1"/>
</dbReference>
<name>A0A919CJY3_9GAMM</name>
<evidence type="ECO:0000256" key="3">
    <source>
        <dbReference type="ARBA" id="ARBA00022598"/>
    </source>
</evidence>
<keyword evidence="4 8" id="KW-0819">tRNA processing</keyword>
<evidence type="ECO:0000256" key="8">
    <source>
        <dbReference type="HAMAP-Rule" id="MF_01161"/>
    </source>
</evidence>
<protein>
    <recommendedName>
        <fullName evidence="8">tRNA(Ile)-lysidine synthase</fullName>
        <ecNumber evidence="8">6.3.4.19</ecNumber>
    </recommendedName>
    <alternativeName>
        <fullName evidence="8">tRNA(Ile)-2-lysyl-cytidine synthase</fullName>
    </alternativeName>
    <alternativeName>
        <fullName evidence="8">tRNA(Ile)-lysidine synthetase</fullName>
    </alternativeName>
</protein>
<evidence type="ECO:0000259" key="9">
    <source>
        <dbReference type="SMART" id="SM00977"/>
    </source>
</evidence>
<dbReference type="InterPro" id="IPR012094">
    <property type="entry name" value="tRNA_Ile_lys_synt"/>
</dbReference>
<dbReference type="GO" id="GO:0032267">
    <property type="term" value="F:tRNA(Ile)-lysidine synthase activity"/>
    <property type="evidence" value="ECO:0007669"/>
    <property type="project" value="UniProtKB-EC"/>
</dbReference>
<evidence type="ECO:0000256" key="1">
    <source>
        <dbReference type="ARBA" id="ARBA00004496"/>
    </source>
</evidence>
<dbReference type="InterPro" id="IPR014729">
    <property type="entry name" value="Rossmann-like_a/b/a_fold"/>
</dbReference>
<evidence type="ECO:0000256" key="6">
    <source>
        <dbReference type="ARBA" id="ARBA00022840"/>
    </source>
</evidence>
<evidence type="ECO:0000313" key="10">
    <source>
        <dbReference type="EMBL" id="GHD31741.1"/>
    </source>
</evidence>
<dbReference type="EC" id="6.3.4.19" evidence="8"/>
<dbReference type="SUPFAM" id="SSF52402">
    <property type="entry name" value="Adenine nucleotide alpha hydrolases-like"/>
    <property type="match status" value="1"/>
</dbReference>
<keyword evidence="3 8" id="KW-0436">Ligase</keyword>
<evidence type="ECO:0000313" key="11">
    <source>
        <dbReference type="Proteomes" id="UP000644693"/>
    </source>
</evidence>
<dbReference type="PANTHER" id="PTHR43033">
    <property type="entry name" value="TRNA(ILE)-LYSIDINE SYNTHASE-RELATED"/>
    <property type="match status" value="1"/>
</dbReference>
<dbReference type="EMBL" id="BMYM01000001">
    <property type="protein sequence ID" value="GHD31741.1"/>
    <property type="molecule type" value="Genomic_DNA"/>
</dbReference>
<keyword evidence="6 8" id="KW-0067">ATP-binding</keyword>
<dbReference type="Pfam" id="PF01171">
    <property type="entry name" value="ATP_bind_3"/>
    <property type="match status" value="1"/>
</dbReference>
<evidence type="ECO:0000256" key="5">
    <source>
        <dbReference type="ARBA" id="ARBA00022741"/>
    </source>
</evidence>
<keyword evidence="2 8" id="KW-0963">Cytoplasm</keyword>
<evidence type="ECO:0000256" key="4">
    <source>
        <dbReference type="ARBA" id="ARBA00022694"/>
    </source>
</evidence>
<keyword evidence="11" id="KW-1185">Reference proteome</keyword>
<dbReference type="RefSeq" id="WP_189476802.1">
    <property type="nucleotide sequence ID" value="NZ_BMYM01000001.1"/>
</dbReference>
<dbReference type="Proteomes" id="UP000644693">
    <property type="component" value="Unassembled WGS sequence"/>
</dbReference>
<organism evidence="10 11">
    <name type="scientific">Parahalioglobus pacificus</name>
    <dbReference type="NCBI Taxonomy" id="930806"/>
    <lineage>
        <taxon>Bacteria</taxon>
        <taxon>Pseudomonadati</taxon>
        <taxon>Pseudomonadota</taxon>
        <taxon>Gammaproteobacteria</taxon>
        <taxon>Cellvibrionales</taxon>
        <taxon>Halieaceae</taxon>
        <taxon>Parahalioglobus</taxon>
    </lineage>
</organism>
<comment type="domain">
    <text evidence="8">The N-terminal region contains the highly conserved SGGXDS motif, predicted to be a P-loop motif involved in ATP binding.</text>
</comment>
<dbReference type="AlphaFoldDB" id="A0A919CJY3"/>
<comment type="function">
    <text evidence="8">Ligates lysine onto the cytidine present at position 34 of the AUA codon-specific tRNA(Ile) that contains the anticodon CAU, in an ATP-dependent manner. Cytidine is converted to lysidine, thus changing the amino acid specificity of the tRNA from methionine to isoleucine.</text>
</comment>
<reference evidence="10" key="2">
    <citation type="submission" date="2020-09" db="EMBL/GenBank/DDBJ databases">
        <authorList>
            <person name="Sun Q."/>
            <person name="Kim S."/>
        </authorList>
    </citation>
    <scope>NUCLEOTIDE SEQUENCE</scope>
    <source>
        <strain evidence="10">KCTC 23430</strain>
    </source>
</reference>
<dbReference type="HAMAP" id="MF_01161">
    <property type="entry name" value="tRNA_Ile_lys_synt"/>
    <property type="match status" value="1"/>
</dbReference>
<dbReference type="Pfam" id="PF11734">
    <property type="entry name" value="TilS_C"/>
    <property type="match status" value="1"/>
</dbReference>
<dbReference type="GO" id="GO:0005524">
    <property type="term" value="F:ATP binding"/>
    <property type="evidence" value="ECO:0007669"/>
    <property type="project" value="UniProtKB-UniRule"/>
</dbReference>
<accession>A0A919CJY3</accession>
<keyword evidence="5 8" id="KW-0547">Nucleotide-binding</keyword>
<comment type="similarity">
    <text evidence="8">Belongs to the tRNA(Ile)-lysidine synthase family.</text>
</comment>
<gene>
    <name evidence="8 10" type="primary">tilS</name>
    <name evidence="10" type="ORF">GCM10007053_15130</name>
</gene>